<evidence type="ECO:0000256" key="7">
    <source>
        <dbReference type="ARBA" id="ARBA00023242"/>
    </source>
</evidence>
<dbReference type="GO" id="GO:0005737">
    <property type="term" value="C:cytoplasm"/>
    <property type="evidence" value="ECO:0007669"/>
    <property type="project" value="UniProtKB-SubCell"/>
</dbReference>
<name>A0AAW2NPV9_SESRA</name>
<dbReference type="InterPro" id="IPR002848">
    <property type="entry name" value="Translin_fam"/>
</dbReference>
<dbReference type="PROSITE" id="PS51294">
    <property type="entry name" value="HTH_MYB"/>
    <property type="match status" value="1"/>
</dbReference>
<gene>
    <name evidence="10" type="ORF">Sradi_4296200</name>
</gene>
<dbReference type="GO" id="GO:0016070">
    <property type="term" value="P:RNA metabolic process"/>
    <property type="evidence" value="ECO:0007669"/>
    <property type="project" value="InterPro"/>
</dbReference>
<keyword evidence="7" id="KW-0539">Nucleus</keyword>
<dbReference type="InterPro" id="IPR033956">
    <property type="entry name" value="Translin"/>
</dbReference>
<dbReference type="SUPFAM" id="SSF74784">
    <property type="entry name" value="Translin"/>
    <property type="match status" value="1"/>
</dbReference>
<dbReference type="SMART" id="SM00717">
    <property type="entry name" value="SANT"/>
    <property type="match status" value="1"/>
</dbReference>
<dbReference type="InterPro" id="IPR001005">
    <property type="entry name" value="SANT/Myb"/>
</dbReference>
<evidence type="ECO:0000256" key="4">
    <source>
        <dbReference type="ARBA" id="ARBA00022490"/>
    </source>
</evidence>
<dbReference type="CDD" id="cd14819">
    <property type="entry name" value="Translin"/>
    <property type="match status" value="1"/>
</dbReference>
<dbReference type="SUPFAM" id="SSF46689">
    <property type="entry name" value="Homeodomain-like"/>
    <property type="match status" value="1"/>
</dbReference>
<evidence type="ECO:0000256" key="2">
    <source>
        <dbReference type="ARBA" id="ARBA00004496"/>
    </source>
</evidence>
<feature type="domain" description="HTH myb-type" evidence="9">
    <location>
        <begin position="687"/>
        <end position="746"/>
    </location>
</feature>
<dbReference type="Gene3D" id="1.10.246.220">
    <property type="match status" value="1"/>
</dbReference>
<dbReference type="InterPro" id="IPR009057">
    <property type="entry name" value="Homeodomain-like_sf"/>
</dbReference>
<organism evidence="10">
    <name type="scientific">Sesamum radiatum</name>
    <name type="common">Black benniseed</name>
    <dbReference type="NCBI Taxonomy" id="300843"/>
    <lineage>
        <taxon>Eukaryota</taxon>
        <taxon>Viridiplantae</taxon>
        <taxon>Streptophyta</taxon>
        <taxon>Embryophyta</taxon>
        <taxon>Tracheophyta</taxon>
        <taxon>Spermatophyta</taxon>
        <taxon>Magnoliopsida</taxon>
        <taxon>eudicotyledons</taxon>
        <taxon>Gunneridae</taxon>
        <taxon>Pentapetalae</taxon>
        <taxon>asterids</taxon>
        <taxon>lamiids</taxon>
        <taxon>Lamiales</taxon>
        <taxon>Pedaliaceae</taxon>
        <taxon>Sesamum</taxon>
    </lineage>
</organism>
<dbReference type="InterPro" id="IPR036081">
    <property type="entry name" value="Translin_sf"/>
</dbReference>
<dbReference type="Pfam" id="PF00249">
    <property type="entry name" value="Myb_DNA-binding"/>
    <property type="match status" value="1"/>
</dbReference>
<comment type="similarity">
    <text evidence="3">Belongs to the translin family.</text>
</comment>
<reference evidence="10" key="2">
    <citation type="journal article" date="2024" name="Plant">
        <title>Genomic evolution and insights into agronomic trait innovations of Sesamum species.</title>
        <authorList>
            <person name="Miao H."/>
            <person name="Wang L."/>
            <person name="Qu L."/>
            <person name="Liu H."/>
            <person name="Sun Y."/>
            <person name="Le M."/>
            <person name="Wang Q."/>
            <person name="Wei S."/>
            <person name="Zheng Y."/>
            <person name="Lin W."/>
            <person name="Duan Y."/>
            <person name="Cao H."/>
            <person name="Xiong S."/>
            <person name="Wang X."/>
            <person name="Wei L."/>
            <person name="Li C."/>
            <person name="Ma Q."/>
            <person name="Ju M."/>
            <person name="Zhao R."/>
            <person name="Li G."/>
            <person name="Mu C."/>
            <person name="Tian Q."/>
            <person name="Mei H."/>
            <person name="Zhang T."/>
            <person name="Gao T."/>
            <person name="Zhang H."/>
        </authorList>
    </citation>
    <scope>NUCLEOTIDE SEQUENCE</scope>
    <source>
        <strain evidence="10">G02</strain>
    </source>
</reference>
<dbReference type="PANTHER" id="PTHR47122">
    <property type="entry name" value="MYB-LIKE DNA-BINDING DOMAIN CONTAINING PROTEIN, EXPRESSED"/>
    <property type="match status" value="1"/>
</dbReference>
<dbReference type="Pfam" id="PF01997">
    <property type="entry name" value="Translin"/>
    <property type="match status" value="1"/>
</dbReference>
<feature type="domain" description="Myb-like" evidence="8">
    <location>
        <begin position="695"/>
        <end position="742"/>
    </location>
</feature>
<evidence type="ECO:0000256" key="6">
    <source>
        <dbReference type="ARBA" id="ARBA00023125"/>
    </source>
</evidence>
<sequence length="819" mass="92311">MKSVFRSAFCTTLVFSLRSSNRIPNPSSLILLRRFALVSSSKLSTLTSMATGDSVSNSPHSPAVHSLEKQFQEFRHQLDDSGSLRERIRSVASEIESAARLMHSSLLLIHQSRPITEVLEKAKAQIGVLTELYGNLAEIMREFPGQYYRYHGDWRSETQTVVSLLAFMHWLETESLLLHAEAEEKLGLKPLEFGLDIEDYLIGICFMSNDLPRYVVNQVTAGNYDCPRKVLKFLTDVHAAFRMLNLRNDFLRKKFDGMKYDLRRVEDVHYDVKIRGLTMNGNSTGEQGNGGTVMDNGPPTLGLEDGTIDVERLLVEPHDGHASMDSVICFNEKTPEKAMDIKDVSCSFGGPDTAIAQEGEDILNGEVLDSMPNEVEFGYFRSHNDFCSMGDDYLLGVEFAESITDLDYGSSEGLAASVSDSQMQSTSAGSDTHWKSSLFRIKQVLDCQKDQLDIGSSESDIPSCNKCEIPMTQKNDEFEVKGQDGETNIFLRQEALTTSVQANCTDLPTQKRSRKPTQRYVDELTSVQANCTDLPTQKRSRKPTQRITAEESSVIAIQVPFGSLAHKECPKGRTCDLAQHVDARNLMTKPKGKCVTPNKKKKRDECISAIHLRKRDDCAASKTKRDDQFAVAHSKKSNDRISLASHKKRDDCIIATTPKKRDDCLTGAHQKKRDDCIITESPEEVSGRRKHHRLWTITEVRKLIDGVSQYGVGRWSRIKKLFFSTSAHRTSVDLKDKWRNLLKASGILDQGRQGEKKRNMAWRPLPKSILRRVCELATIYPYPKGQRPKIPHIHHDSPDRSTDITLSDYRRILRSINGS</sequence>
<dbReference type="Gene3D" id="1.20.58.190">
    <property type="entry name" value="Translin, domain 1"/>
    <property type="match status" value="1"/>
</dbReference>
<evidence type="ECO:0000313" key="10">
    <source>
        <dbReference type="EMBL" id="KAL0344649.1"/>
    </source>
</evidence>
<dbReference type="FunFam" id="1.20.58.190:FF:000001">
    <property type="entry name" value="Translin"/>
    <property type="match status" value="1"/>
</dbReference>
<dbReference type="GO" id="GO:0005634">
    <property type="term" value="C:nucleus"/>
    <property type="evidence" value="ECO:0007669"/>
    <property type="project" value="UniProtKB-SubCell"/>
</dbReference>
<dbReference type="InterPro" id="IPR016069">
    <property type="entry name" value="Translin_C"/>
</dbReference>
<comment type="subcellular location">
    <subcellularLocation>
        <location evidence="2">Cytoplasm</location>
    </subcellularLocation>
    <subcellularLocation>
        <location evidence="1">Nucleus</location>
    </subcellularLocation>
</comment>
<dbReference type="InterPro" id="IPR016068">
    <property type="entry name" value="Translin_N"/>
</dbReference>
<evidence type="ECO:0000259" key="8">
    <source>
        <dbReference type="PROSITE" id="PS50090"/>
    </source>
</evidence>
<dbReference type="PANTHER" id="PTHR47122:SF13">
    <property type="entry name" value="HOMEODOMAIN-LIKE PROTEIN-RELATED"/>
    <property type="match status" value="1"/>
</dbReference>
<keyword evidence="6" id="KW-0238">DNA-binding</keyword>
<protein>
    <submittedName>
        <fullName evidence="10">Translin</fullName>
    </submittedName>
</protein>
<proteinExistence type="inferred from homology"/>
<keyword evidence="5" id="KW-0694">RNA-binding</keyword>
<comment type="caution">
    <text evidence="10">The sequence shown here is derived from an EMBL/GenBank/DDBJ whole genome shotgun (WGS) entry which is preliminary data.</text>
</comment>
<accession>A0AAW2NPV9</accession>
<evidence type="ECO:0000256" key="1">
    <source>
        <dbReference type="ARBA" id="ARBA00004123"/>
    </source>
</evidence>
<dbReference type="PROSITE" id="PS50090">
    <property type="entry name" value="MYB_LIKE"/>
    <property type="match status" value="1"/>
</dbReference>
<dbReference type="CDD" id="cd11660">
    <property type="entry name" value="SANT_TRF"/>
    <property type="match status" value="1"/>
</dbReference>
<dbReference type="AlphaFoldDB" id="A0AAW2NPV9"/>
<evidence type="ECO:0000256" key="3">
    <source>
        <dbReference type="ARBA" id="ARBA00005902"/>
    </source>
</evidence>
<dbReference type="InterPro" id="IPR017930">
    <property type="entry name" value="Myb_dom"/>
</dbReference>
<evidence type="ECO:0000256" key="5">
    <source>
        <dbReference type="ARBA" id="ARBA00022884"/>
    </source>
</evidence>
<dbReference type="Gene3D" id="1.20.58.200">
    <property type="entry name" value="Translin, domain 2"/>
    <property type="match status" value="1"/>
</dbReference>
<dbReference type="GO" id="GO:0003697">
    <property type="term" value="F:single-stranded DNA binding"/>
    <property type="evidence" value="ECO:0007669"/>
    <property type="project" value="InterPro"/>
</dbReference>
<dbReference type="GO" id="GO:0043565">
    <property type="term" value="F:sequence-specific DNA binding"/>
    <property type="evidence" value="ECO:0007669"/>
    <property type="project" value="InterPro"/>
</dbReference>
<evidence type="ECO:0000259" key="9">
    <source>
        <dbReference type="PROSITE" id="PS51294"/>
    </source>
</evidence>
<keyword evidence="4" id="KW-0963">Cytoplasm</keyword>
<reference evidence="10" key="1">
    <citation type="submission" date="2020-06" db="EMBL/GenBank/DDBJ databases">
        <authorList>
            <person name="Li T."/>
            <person name="Hu X."/>
            <person name="Zhang T."/>
            <person name="Song X."/>
            <person name="Zhang H."/>
            <person name="Dai N."/>
            <person name="Sheng W."/>
            <person name="Hou X."/>
            <person name="Wei L."/>
        </authorList>
    </citation>
    <scope>NUCLEOTIDE SEQUENCE</scope>
    <source>
        <strain evidence="10">G02</strain>
        <tissue evidence="10">Leaf</tissue>
    </source>
</reference>
<dbReference type="EMBL" id="JACGWJ010000019">
    <property type="protein sequence ID" value="KAL0344649.1"/>
    <property type="molecule type" value="Genomic_DNA"/>
</dbReference>
<dbReference type="GO" id="GO:0003723">
    <property type="term" value="F:RNA binding"/>
    <property type="evidence" value="ECO:0007669"/>
    <property type="project" value="UniProtKB-KW"/>
</dbReference>